<dbReference type="PANTHER" id="PTHR11267">
    <property type="entry name" value="T-BOX PROTEIN-RELATED"/>
    <property type="match status" value="1"/>
</dbReference>
<dbReference type="Proteomes" id="UP000625711">
    <property type="component" value="Unassembled WGS sequence"/>
</dbReference>
<protein>
    <recommendedName>
        <fullName evidence="7">T-box domain-containing protein</fullName>
    </recommendedName>
</protein>
<dbReference type="PROSITE" id="PS50252">
    <property type="entry name" value="TBOX_3"/>
    <property type="match status" value="1"/>
</dbReference>
<feature type="compositionally biased region" description="Acidic residues" evidence="6">
    <location>
        <begin position="58"/>
        <end position="78"/>
    </location>
</feature>
<dbReference type="GO" id="GO:0000981">
    <property type="term" value="F:DNA-binding transcription factor activity, RNA polymerase II-specific"/>
    <property type="evidence" value="ECO:0007669"/>
    <property type="project" value="TreeGrafter"/>
</dbReference>
<comment type="caution">
    <text evidence="5">Lacks conserved residue(s) required for the propagation of feature annotation.</text>
</comment>
<accession>A0A834MB04</accession>
<keyword evidence="2 5" id="KW-0238">DNA-binding</keyword>
<keyword evidence="1" id="KW-0805">Transcription regulation</keyword>
<dbReference type="GO" id="GO:0045893">
    <property type="term" value="P:positive regulation of DNA-templated transcription"/>
    <property type="evidence" value="ECO:0007669"/>
    <property type="project" value="InterPro"/>
</dbReference>
<keyword evidence="9" id="KW-1185">Reference proteome</keyword>
<proteinExistence type="predicted"/>
<gene>
    <name evidence="8" type="ORF">GWI33_008551</name>
</gene>
<dbReference type="GO" id="GO:0005634">
    <property type="term" value="C:nucleus"/>
    <property type="evidence" value="ECO:0007669"/>
    <property type="project" value="UniProtKB-SubCell"/>
</dbReference>
<evidence type="ECO:0000256" key="6">
    <source>
        <dbReference type="SAM" id="MobiDB-lite"/>
    </source>
</evidence>
<dbReference type="SUPFAM" id="SSF49417">
    <property type="entry name" value="p53-like transcription factors"/>
    <property type="match status" value="1"/>
</dbReference>
<feature type="compositionally biased region" description="Basic and acidic residues" evidence="6">
    <location>
        <begin position="105"/>
        <end position="115"/>
    </location>
</feature>
<dbReference type="InterPro" id="IPR046360">
    <property type="entry name" value="T-box_DNA-bd"/>
</dbReference>
<sequence>MLLGAMPEDLVVATAKSQRATDFSIAAIMAKNASPSGRDSVEPKDNQNEGGLPHFGLPEDEDVLEDDEIEVDVEECSDTESTRPPKAKISRNSPSVSDCGSESADLDRESPDIAPEKTSTPKKPKILCNCDELLTVECHLETKDLWDKFHDLGTEMIITKTGRTFPGRKNRPKFGGQALGQSPNRRQLAARYEGKKHTCNGFQGFSGGRF</sequence>
<evidence type="ECO:0000256" key="3">
    <source>
        <dbReference type="ARBA" id="ARBA00023163"/>
    </source>
</evidence>
<feature type="domain" description="T-box" evidence="7">
    <location>
        <begin position="140"/>
        <end position="165"/>
    </location>
</feature>
<dbReference type="InterPro" id="IPR008967">
    <property type="entry name" value="p53-like_TF_DNA-bd_sf"/>
</dbReference>
<dbReference type="GO" id="GO:0000978">
    <property type="term" value="F:RNA polymerase II cis-regulatory region sequence-specific DNA binding"/>
    <property type="evidence" value="ECO:0007669"/>
    <property type="project" value="InterPro"/>
</dbReference>
<dbReference type="PANTHER" id="PTHR11267:SF190">
    <property type="entry name" value="T-BOX TRANSCRIPTION FACTOR TBX20"/>
    <property type="match status" value="1"/>
</dbReference>
<evidence type="ECO:0000313" key="9">
    <source>
        <dbReference type="Proteomes" id="UP000625711"/>
    </source>
</evidence>
<reference evidence="8" key="1">
    <citation type="submission" date="2020-08" db="EMBL/GenBank/DDBJ databases">
        <title>Genome sequencing and assembly of the red palm weevil Rhynchophorus ferrugineus.</title>
        <authorList>
            <person name="Dias G.B."/>
            <person name="Bergman C.M."/>
            <person name="Manee M."/>
        </authorList>
    </citation>
    <scope>NUCLEOTIDE SEQUENCE</scope>
    <source>
        <strain evidence="8">AA-2017</strain>
        <tissue evidence="8">Whole larva</tissue>
    </source>
</reference>
<dbReference type="GO" id="GO:0007507">
    <property type="term" value="P:heart development"/>
    <property type="evidence" value="ECO:0007669"/>
    <property type="project" value="TreeGrafter"/>
</dbReference>
<keyword evidence="4 5" id="KW-0539">Nucleus</keyword>
<evidence type="ECO:0000313" key="8">
    <source>
        <dbReference type="EMBL" id="KAF7278336.1"/>
    </source>
</evidence>
<evidence type="ECO:0000259" key="7">
    <source>
        <dbReference type="PROSITE" id="PS50252"/>
    </source>
</evidence>
<organism evidence="8 9">
    <name type="scientific">Rhynchophorus ferrugineus</name>
    <name type="common">Red palm weevil</name>
    <name type="synonym">Curculio ferrugineus</name>
    <dbReference type="NCBI Taxonomy" id="354439"/>
    <lineage>
        <taxon>Eukaryota</taxon>
        <taxon>Metazoa</taxon>
        <taxon>Ecdysozoa</taxon>
        <taxon>Arthropoda</taxon>
        <taxon>Hexapoda</taxon>
        <taxon>Insecta</taxon>
        <taxon>Pterygota</taxon>
        <taxon>Neoptera</taxon>
        <taxon>Endopterygota</taxon>
        <taxon>Coleoptera</taxon>
        <taxon>Polyphaga</taxon>
        <taxon>Cucujiformia</taxon>
        <taxon>Curculionidae</taxon>
        <taxon>Dryophthorinae</taxon>
        <taxon>Rhynchophorus</taxon>
    </lineage>
</organism>
<dbReference type="AlphaFoldDB" id="A0A834MB04"/>
<dbReference type="Pfam" id="PF00907">
    <property type="entry name" value="T-box"/>
    <property type="match status" value="1"/>
</dbReference>
<comment type="subcellular location">
    <subcellularLocation>
        <location evidence="5">Nucleus</location>
    </subcellularLocation>
</comment>
<evidence type="ECO:0000256" key="4">
    <source>
        <dbReference type="ARBA" id="ARBA00023242"/>
    </source>
</evidence>
<evidence type="ECO:0000256" key="5">
    <source>
        <dbReference type="PROSITE-ProRule" id="PRU00201"/>
    </source>
</evidence>
<comment type="caution">
    <text evidence="8">The sequence shown here is derived from an EMBL/GenBank/DDBJ whole genome shotgun (WGS) entry which is preliminary data.</text>
</comment>
<dbReference type="OrthoDB" id="7442607at2759"/>
<dbReference type="GO" id="GO:0001708">
    <property type="term" value="P:cell fate specification"/>
    <property type="evidence" value="ECO:0007669"/>
    <property type="project" value="TreeGrafter"/>
</dbReference>
<dbReference type="InterPro" id="IPR001699">
    <property type="entry name" value="TF_T-box"/>
</dbReference>
<keyword evidence="3" id="KW-0804">Transcription</keyword>
<evidence type="ECO:0000256" key="2">
    <source>
        <dbReference type="ARBA" id="ARBA00023125"/>
    </source>
</evidence>
<name>A0A834MB04_RHYFE</name>
<feature type="compositionally biased region" description="Polar residues" evidence="6">
    <location>
        <begin position="90"/>
        <end position="100"/>
    </location>
</feature>
<feature type="region of interest" description="Disordered" evidence="6">
    <location>
        <begin position="32"/>
        <end position="121"/>
    </location>
</feature>
<dbReference type="Gene3D" id="2.60.40.820">
    <property type="entry name" value="Transcription factor, T-box"/>
    <property type="match status" value="1"/>
</dbReference>
<evidence type="ECO:0000256" key="1">
    <source>
        <dbReference type="ARBA" id="ARBA00023015"/>
    </source>
</evidence>
<dbReference type="EMBL" id="JAACXV010000403">
    <property type="protein sequence ID" value="KAF7278336.1"/>
    <property type="molecule type" value="Genomic_DNA"/>
</dbReference>
<dbReference type="GO" id="GO:0000785">
    <property type="term" value="C:chromatin"/>
    <property type="evidence" value="ECO:0007669"/>
    <property type="project" value="TreeGrafter"/>
</dbReference>
<dbReference type="InterPro" id="IPR036960">
    <property type="entry name" value="T-box_sf"/>
</dbReference>